<accession>A0A409VMX4</accession>
<keyword evidence="10" id="KW-1185">Reference proteome</keyword>
<dbReference type="PANTHER" id="PTHR11659:SF0">
    <property type="entry name" value="GLUTAMYL-TRNA(GLN) AMIDOTRANSFERASE SUBUNIT B, MITOCHONDRIAL"/>
    <property type="match status" value="1"/>
</dbReference>
<keyword evidence="7" id="KW-0496">Mitochondrion</keyword>
<dbReference type="GO" id="GO:0030956">
    <property type="term" value="C:glutamyl-tRNA(Gln) amidotransferase complex"/>
    <property type="evidence" value="ECO:0007669"/>
    <property type="project" value="UniProtKB-UniRule"/>
</dbReference>
<keyword evidence="4 7" id="KW-0067">ATP-binding</keyword>
<dbReference type="SUPFAM" id="SSF55931">
    <property type="entry name" value="Glutamine synthetase/guanido kinase"/>
    <property type="match status" value="1"/>
</dbReference>
<dbReference type="GO" id="GO:0032543">
    <property type="term" value="P:mitochondrial translation"/>
    <property type="evidence" value="ECO:0007669"/>
    <property type="project" value="UniProtKB-UniRule"/>
</dbReference>
<dbReference type="GO" id="GO:0070681">
    <property type="term" value="P:glutaminyl-tRNAGln biosynthesis via transamidation"/>
    <property type="evidence" value="ECO:0007669"/>
    <property type="project" value="UniProtKB-UniRule"/>
</dbReference>
<sequence>MFLRRVYAHSLKSRGFHDLRTYQDDPRWPGWQVIVGIETHAQIKSRRKLFSGSFTSGVDDPPNTNVSPFDAAFPGTLPKVNSKCVDLAIRTALALKSSISLRSSFDRKHYFYSDQPLGYQITQQYCAYVVLLFINIPMLIAANMPAPIATNGLLEIETPQNSPIQVRIKQIQLEQDTAKSTFNPRIQKSHIDLNRAGTGLMEIVSEPDLRSPEEAGAYVRTLQSVLRAVGSSDGNMEQGSLRCDVNVSVNRKGDPPGIRCEIKNLNSVKFMMAAIIHEIKRQTEFLNANPGATVPQETRGFDENTFETFRLRSKEDAPDYRYMPDPNLGALVLSQARIEEIKKNLPPLPWEIRSRLLNKYPSLRAKGKSLDVLLNVNNGREVGFDGEDSGGAVEYFERLCQTPVRDGNRGPERDPVVLLNWLTHELLGQLATRKETFTDNPLSSSQFGELVDLVQDGTITGTSGKHLLRHMLSNPSSRRPREIATEFQLIALTTSSSSPSTALADSSATSELEILCRSAIADLPSEVAALRAGNKNVLNKIVGHVMRKSRGRADATATRALVEKLVIQDEQ</sequence>
<evidence type="ECO:0000256" key="6">
    <source>
        <dbReference type="ARBA" id="ARBA00047913"/>
    </source>
</evidence>
<dbReference type="InterPro" id="IPR017958">
    <property type="entry name" value="Gln-tRNA_amidoTrfase_suB_CS"/>
</dbReference>
<keyword evidence="5 7" id="KW-0648">Protein biosynthesis</keyword>
<keyword evidence="3 7" id="KW-0547">Nucleotide-binding</keyword>
<dbReference type="InterPro" id="IPR003789">
    <property type="entry name" value="Asn/Gln_tRNA_amidoTrase-B-like"/>
</dbReference>
<proteinExistence type="inferred from homology"/>
<evidence type="ECO:0000256" key="4">
    <source>
        <dbReference type="ARBA" id="ARBA00022840"/>
    </source>
</evidence>
<dbReference type="PROSITE" id="PS01234">
    <property type="entry name" value="GATB"/>
    <property type="match status" value="1"/>
</dbReference>
<comment type="subunit">
    <text evidence="7">Subunit of the heterotrimeric GatCAB amidotransferase (AdT) complex, composed of A, B and C subunits.</text>
</comment>
<name>A0A409VMX4_PSICY</name>
<reference evidence="9 10" key="1">
    <citation type="journal article" date="2018" name="Evol. Lett.">
        <title>Horizontal gene cluster transfer increased hallucinogenic mushroom diversity.</title>
        <authorList>
            <person name="Reynolds H.T."/>
            <person name="Vijayakumar V."/>
            <person name="Gluck-Thaler E."/>
            <person name="Korotkin H.B."/>
            <person name="Matheny P.B."/>
            <person name="Slot J.C."/>
        </authorList>
    </citation>
    <scope>NUCLEOTIDE SEQUENCE [LARGE SCALE GENOMIC DNA]</scope>
    <source>
        <strain evidence="9 10">2631</strain>
    </source>
</reference>
<evidence type="ECO:0000313" key="10">
    <source>
        <dbReference type="Proteomes" id="UP000283269"/>
    </source>
</evidence>
<dbReference type="GO" id="GO:0005739">
    <property type="term" value="C:mitochondrion"/>
    <property type="evidence" value="ECO:0007669"/>
    <property type="project" value="UniProtKB-SubCell"/>
</dbReference>
<protein>
    <recommendedName>
        <fullName evidence="7">Glutamyl-tRNA(Gln) amidotransferase subunit B, mitochondrial</fullName>
        <shortName evidence="7">Glu-AdT subunit B</shortName>
        <ecNumber evidence="7">6.3.5.-</ecNumber>
    </recommendedName>
</protein>
<dbReference type="InParanoid" id="A0A409VMX4"/>
<dbReference type="OrthoDB" id="1722066at2759"/>
<comment type="caution">
    <text evidence="9">The sequence shown here is derived from an EMBL/GenBank/DDBJ whole genome shotgun (WGS) entry which is preliminary data.</text>
</comment>
<dbReference type="NCBIfam" id="NF004012">
    <property type="entry name" value="PRK05477.1-2"/>
    <property type="match status" value="1"/>
</dbReference>
<dbReference type="InterPro" id="IPR017959">
    <property type="entry name" value="Asn/Gln-tRNA_amidoTrfase_suB/E"/>
</dbReference>
<dbReference type="InterPro" id="IPR023168">
    <property type="entry name" value="GatB_Yqey_C_2"/>
</dbReference>
<dbReference type="EMBL" id="NHYD01003972">
    <property type="protein sequence ID" value="PPQ67588.1"/>
    <property type="molecule type" value="Genomic_DNA"/>
</dbReference>
<evidence type="ECO:0000256" key="1">
    <source>
        <dbReference type="ARBA" id="ARBA00005306"/>
    </source>
</evidence>
<dbReference type="InterPro" id="IPR018027">
    <property type="entry name" value="Asn/Gln_amidotransferase"/>
</dbReference>
<evidence type="ECO:0000256" key="5">
    <source>
        <dbReference type="ARBA" id="ARBA00022917"/>
    </source>
</evidence>
<dbReference type="InterPro" id="IPR014746">
    <property type="entry name" value="Gln_synth/guanido_kin_cat_dom"/>
</dbReference>
<dbReference type="Gene3D" id="1.10.10.410">
    <property type="match status" value="1"/>
</dbReference>
<evidence type="ECO:0000256" key="7">
    <source>
        <dbReference type="HAMAP-Rule" id="MF_03147"/>
    </source>
</evidence>
<dbReference type="SUPFAM" id="SSF89095">
    <property type="entry name" value="GatB/YqeY motif"/>
    <property type="match status" value="1"/>
</dbReference>
<evidence type="ECO:0000256" key="2">
    <source>
        <dbReference type="ARBA" id="ARBA00022598"/>
    </source>
</evidence>
<dbReference type="GO" id="GO:0005524">
    <property type="term" value="F:ATP binding"/>
    <property type="evidence" value="ECO:0007669"/>
    <property type="project" value="UniProtKB-KW"/>
</dbReference>
<dbReference type="InterPro" id="IPR004413">
    <property type="entry name" value="GatB"/>
</dbReference>
<feature type="domain" description="Asn/Gln amidotransferase" evidence="8">
    <location>
        <begin position="394"/>
        <end position="566"/>
    </location>
</feature>
<dbReference type="STRING" id="93625.A0A409VMX4"/>
<dbReference type="InterPro" id="IPR006075">
    <property type="entry name" value="Asn/Gln-tRNA_Trfase_suB/E_cat"/>
</dbReference>
<comment type="function">
    <text evidence="7">Allows the formation of correctly charged Gln-tRNA(Gln) through the transamidation of misacylated Glu-tRNA(Gln) in the mitochondria. The reaction takes place in the presence of glutamine and ATP through an activated gamma-phospho-Glu-tRNA(Gln).</text>
</comment>
<dbReference type="SMART" id="SM00845">
    <property type="entry name" value="GatB_Yqey"/>
    <property type="match status" value="1"/>
</dbReference>
<dbReference type="GO" id="GO:0050567">
    <property type="term" value="F:glutaminyl-tRNA synthase (glutamine-hydrolyzing) activity"/>
    <property type="evidence" value="ECO:0007669"/>
    <property type="project" value="UniProtKB-UniRule"/>
</dbReference>
<dbReference type="HAMAP" id="MF_00121">
    <property type="entry name" value="GatB"/>
    <property type="match status" value="1"/>
</dbReference>
<dbReference type="PANTHER" id="PTHR11659">
    <property type="entry name" value="GLUTAMYL-TRNA GLN AMIDOTRANSFERASE SUBUNIT B MITOCHONDRIAL AND PROKARYOTIC PET112-RELATED"/>
    <property type="match status" value="1"/>
</dbReference>
<evidence type="ECO:0000256" key="3">
    <source>
        <dbReference type="ARBA" id="ARBA00022741"/>
    </source>
</evidence>
<dbReference type="Pfam" id="PF02637">
    <property type="entry name" value="GatB_Yqey"/>
    <property type="match status" value="1"/>
</dbReference>
<evidence type="ECO:0000313" key="9">
    <source>
        <dbReference type="EMBL" id="PPQ67588.1"/>
    </source>
</evidence>
<dbReference type="FunCoup" id="A0A409VMX4">
    <property type="interactions" value="284"/>
</dbReference>
<dbReference type="Proteomes" id="UP000283269">
    <property type="component" value="Unassembled WGS sequence"/>
</dbReference>
<dbReference type="Pfam" id="PF02934">
    <property type="entry name" value="GatB_N"/>
    <property type="match status" value="1"/>
</dbReference>
<comment type="similarity">
    <text evidence="1 7">Belongs to the GatB/GatE family. GatB subfamily.</text>
</comment>
<evidence type="ECO:0000259" key="8">
    <source>
        <dbReference type="SMART" id="SM00845"/>
    </source>
</evidence>
<keyword evidence="2 7" id="KW-0436">Ligase</keyword>
<gene>
    <name evidence="9" type="ORF">CVT25_012082</name>
</gene>
<dbReference type="EC" id="6.3.5.-" evidence="7"/>
<comment type="catalytic activity">
    <reaction evidence="6 7">
        <text>L-glutamyl-tRNA(Gln) + L-glutamine + ATP + H2O = L-glutaminyl-tRNA(Gln) + L-glutamate + ADP + phosphate + H(+)</text>
        <dbReference type="Rhea" id="RHEA:17521"/>
        <dbReference type="Rhea" id="RHEA-COMP:9681"/>
        <dbReference type="Rhea" id="RHEA-COMP:9684"/>
        <dbReference type="ChEBI" id="CHEBI:15377"/>
        <dbReference type="ChEBI" id="CHEBI:15378"/>
        <dbReference type="ChEBI" id="CHEBI:29985"/>
        <dbReference type="ChEBI" id="CHEBI:30616"/>
        <dbReference type="ChEBI" id="CHEBI:43474"/>
        <dbReference type="ChEBI" id="CHEBI:58359"/>
        <dbReference type="ChEBI" id="CHEBI:78520"/>
        <dbReference type="ChEBI" id="CHEBI:78521"/>
        <dbReference type="ChEBI" id="CHEBI:456216"/>
    </reaction>
</comment>
<dbReference type="AlphaFoldDB" id="A0A409VMX4"/>
<organism evidence="9 10">
    <name type="scientific">Psilocybe cyanescens</name>
    <dbReference type="NCBI Taxonomy" id="93625"/>
    <lineage>
        <taxon>Eukaryota</taxon>
        <taxon>Fungi</taxon>
        <taxon>Dikarya</taxon>
        <taxon>Basidiomycota</taxon>
        <taxon>Agaricomycotina</taxon>
        <taxon>Agaricomycetes</taxon>
        <taxon>Agaricomycetidae</taxon>
        <taxon>Agaricales</taxon>
        <taxon>Agaricineae</taxon>
        <taxon>Strophariaceae</taxon>
        <taxon>Psilocybe</taxon>
    </lineage>
</organism>
<comment type="subcellular location">
    <subcellularLocation>
        <location evidence="7">Mitochondrion</location>
    </subcellularLocation>
</comment>